<keyword evidence="4 6" id="KW-0067">ATP-binding</keyword>
<comment type="caution">
    <text evidence="9">The sequence shown here is derived from an EMBL/GenBank/DDBJ whole genome shotgun (WGS) entry which is preliminary data.</text>
</comment>
<evidence type="ECO:0000256" key="5">
    <source>
        <dbReference type="ARBA" id="ARBA00049280"/>
    </source>
</evidence>
<dbReference type="PROSITE" id="PS00107">
    <property type="entry name" value="PROTEIN_KINASE_ATP"/>
    <property type="match status" value="1"/>
</dbReference>
<dbReference type="PANTHER" id="PTHR24056">
    <property type="entry name" value="CELL DIVISION PROTEIN KINASE"/>
    <property type="match status" value="1"/>
</dbReference>
<evidence type="ECO:0000313" key="9">
    <source>
        <dbReference type="EMBL" id="GJM91689.1"/>
    </source>
</evidence>
<dbReference type="SMART" id="SM00220">
    <property type="entry name" value="S_TKc"/>
    <property type="match status" value="1"/>
</dbReference>
<feature type="domain" description="Protein kinase" evidence="8">
    <location>
        <begin position="33"/>
        <end position="290"/>
    </location>
</feature>
<dbReference type="Gene3D" id="3.30.200.20">
    <property type="entry name" value="Phosphorylase Kinase, domain 1"/>
    <property type="match status" value="1"/>
</dbReference>
<proteinExistence type="predicted"/>
<dbReference type="EMBL" id="BQKI01000003">
    <property type="protein sequence ID" value="GJM91689.1"/>
    <property type="molecule type" value="Genomic_DNA"/>
</dbReference>
<dbReference type="InterPro" id="IPR050108">
    <property type="entry name" value="CDK"/>
</dbReference>
<dbReference type="Gene3D" id="1.10.510.10">
    <property type="entry name" value="Transferase(Phosphotransferase) domain 1"/>
    <property type="match status" value="1"/>
</dbReference>
<dbReference type="PANTHER" id="PTHR24056:SF432">
    <property type="entry name" value="OS10G0154500 PROTEIN"/>
    <property type="match status" value="1"/>
</dbReference>
<evidence type="ECO:0000256" key="1">
    <source>
        <dbReference type="ARBA" id="ARBA00012409"/>
    </source>
</evidence>
<keyword evidence="10" id="KW-1185">Reference proteome</keyword>
<reference evidence="9" key="2">
    <citation type="submission" date="2021-12" db="EMBL/GenBank/DDBJ databases">
        <title>Resequencing data analysis of finger millet.</title>
        <authorList>
            <person name="Hatakeyama M."/>
            <person name="Aluri S."/>
            <person name="Balachadran M.T."/>
            <person name="Sivarajan S.R."/>
            <person name="Poveda L."/>
            <person name="Shimizu-Inatsugi R."/>
            <person name="Schlapbach R."/>
            <person name="Sreeman S.M."/>
            <person name="Shimizu K.K."/>
        </authorList>
    </citation>
    <scope>NUCLEOTIDE SEQUENCE</scope>
</reference>
<evidence type="ECO:0000256" key="2">
    <source>
        <dbReference type="ARBA" id="ARBA00022553"/>
    </source>
</evidence>
<name>A0AAV5C2A3_ELECO</name>
<dbReference type="InterPro" id="IPR000719">
    <property type="entry name" value="Prot_kinase_dom"/>
</dbReference>
<gene>
    <name evidence="9" type="primary">ga08091</name>
    <name evidence="9" type="ORF">PR202_ga08091</name>
</gene>
<dbReference type="GO" id="GO:0005634">
    <property type="term" value="C:nucleus"/>
    <property type="evidence" value="ECO:0007669"/>
    <property type="project" value="TreeGrafter"/>
</dbReference>
<evidence type="ECO:0000256" key="3">
    <source>
        <dbReference type="ARBA" id="ARBA00022741"/>
    </source>
</evidence>
<sequence length="302" mass="33325">MAAATRKRRAPDSLAGSGNKKRRRYKFGSIYEYEKLEALGEGTYGVVVKARHLPSGDTVAVKWIRSPDLRAVVREAGCLAACRGNPSVVQIRDVASDEATGDLFLVTELVPGPCLLDRLTRRFSERETRSLMRQLLCGVAGIHAAGAVHRDVKPENVLVGPGGALKICDFGMATPIRPPYTEERVGSLWYRSPEQLMGSWCYGPGVDVWAVGCVMVELLTGEPLFAHVDTEDDMLMDVLHLRHEIDSEGLKAFKCLPEVSPDAGDLQCGLLCFQEDERLTAAEALRHKWFVQDQETRDPCSL</sequence>
<evidence type="ECO:0000256" key="6">
    <source>
        <dbReference type="PROSITE-ProRule" id="PRU10141"/>
    </source>
</evidence>
<reference evidence="9" key="1">
    <citation type="journal article" date="2018" name="DNA Res.">
        <title>Multiple hybrid de novo genome assembly of finger millet, an orphan allotetraploid crop.</title>
        <authorList>
            <person name="Hatakeyama M."/>
            <person name="Aluri S."/>
            <person name="Balachadran M.T."/>
            <person name="Sivarajan S.R."/>
            <person name="Patrignani A."/>
            <person name="Gruter S."/>
            <person name="Poveda L."/>
            <person name="Shimizu-Inatsugi R."/>
            <person name="Baeten J."/>
            <person name="Francoijs K.J."/>
            <person name="Nataraja K.N."/>
            <person name="Reddy Y.A.N."/>
            <person name="Phadnis S."/>
            <person name="Ravikumar R.L."/>
            <person name="Schlapbach R."/>
            <person name="Sreeman S.M."/>
            <person name="Shimizu K.K."/>
        </authorList>
    </citation>
    <scope>NUCLEOTIDE SEQUENCE</scope>
</reference>
<organism evidence="9 10">
    <name type="scientific">Eleusine coracana subsp. coracana</name>
    <dbReference type="NCBI Taxonomy" id="191504"/>
    <lineage>
        <taxon>Eukaryota</taxon>
        <taxon>Viridiplantae</taxon>
        <taxon>Streptophyta</taxon>
        <taxon>Embryophyta</taxon>
        <taxon>Tracheophyta</taxon>
        <taxon>Spermatophyta</taxon>
        <taxon>Magnoliopsida</taxon>
        <taxon>Liliopsida</taxon>
        <taxon>Poales</taxon>
        <taxon>Poaceae</taxon>
        <taxon>PACMAD clade</taxon>
        <taxon>Chloridoideae</taxon>
        <taxon>Cynodonteae</taxon>
        <taxon>Eleusininae</taxon>
        <taxon>Eleusine</taxon>
    </lineage>
</organism>
<dbReference type="SUPFAM" id="SSF56112">
    <property type="entry name" value="Protein kinase-like (PK-like)"/>
    <property type="match status" value="1"/>
</dbReference>
<dbReference type="GO" id="GO:0008353">
    <property type="term" value="F:RNA polymerase II CTD heptapeptide repeat kinase activity"/>
    <property type="evidence" value="ECO:0007669"/>
    <property type="project" value="UniProtKB-EC"/>
</dbReference>
<protein>
    <recommendedName>
        <fullName evidence="1">[RNA-polymerase]-subunit kinase</fullName>
        <ecNumber evidence="1">2.7.11.23</ecNumber>
    </recommendedName>
</protein>
<dbReference type="FunFam" id="1.10.510.10:FF:000559">
    <property type="entry name" value="Protein kinase domain containing protein"/>
    <property type="match status" value="1"/>
</dbReference>
<dbReference type="Proteomes" id="UP001054889">
    <property type="component" value="Unassembled WGS sequence"/>
</dbReference>
<dbReference type="GO" id="GO:0005524">
    <property type="term" value="F:ATP binding"/>
    <property type="evidence" value="ECO:0007669"/>
    <property type="project" value="UniProtKB-UniRule"/>
</dbReference>
<keyword evidence="3 6" id="KW-0547">Nucleotide-binding</keyword>
<dbReference type="GO" id="GO:0007346">
    <property type="term" value="P:regulation of mitotic cell cycle"/>
    <property type="evidence" value="ECO:0007669"/>
    <property type="project" value="TreeGrafter"/>
</dbReference>
<feature type="region of interest" description="Disordered" evidence="7">
    <location>
        <begin position="1"/>
        <end position="20"/>
    </location>
</feature>
<dbReference type="AlphaFoldDB" id="A0AAV5C2A3"/>
<evidence type="ECO:0000259" key="8">
    <source>
        <dbReference type="PROSITE" id="PS50011"/>
    </source>
</evidence>
<evidence type="ECO:0000313" key="10">
    <source>
        <dbReference type="Proteomes" id="UP001054889"/>
    </source>
</evidence>
<evidence type="ECO:0000256" key="4">
    <source>
        <dbReference type="ARBA" id="ARBA00022840"/>
    </source>
</evidence>
<dbReference type="Pfam" id="PF00069">
    <property type="entry name" value="Pkinase"/>
    <property type="match status" value="1"/>
</dbReference>
<dbReference type="InterPro" id="IPR017441">
    <property type="entry name" value="Protein_kinase_ATP_BS"/>
</dbReference>
<dbReference type="PROSITE" id="PS50011">
    <property type="entry name" value="PROTEIN_KINASE_DOM"/>
    <property type="match status" value="1"/>
</dbReference>
<dbReference type="InterPro" id="IPR011009">
    <property type="entry name" value="Kinase-like_dom_sf"/>
</dbReference>
<evidence type="ECO:0000256" key="7">
    <source>
        <dbReference type="SAM" id="MobiDB-lite"/>
    </source>
</evidence>
<feature type="binding site" evidence="6">
    <location>
        <position position="62"/>
    </location>
    <ligand>
        <name>ATP</name>
        <dbReference type="ChEBI" id="CHEBI:30616"/>
    </ligand>
</feature>
<dbReference type="EC" id="2.7.11.23" evidence="1"/>
<keyword evidence="2" id="KW-0597">Phosphoprotein</keyword>
<accession>A0AAV5C2A3</accession>
<comment type="catalytic activity">
    <reaction evidence="5">
        <text>[DNA-directed RNA polymerase] + ATP = phospho-[DNA-directed RNA polymerase] + ADP + H(+)</text>
        <dbReference type="Rhea" id="RHEA:10216"/>
        <dbReference type="Rhea" id="RHEA-COMP:11321"/>
        <dbReference type="Rhea" id="RHEA-COMP:11322"/>
        <dbReference type="ChEBI" id="CHEBI:15378"/>
        <dbReference type="ChEBI" id="CHEBI:30616"/>
        <dbReference type="ChEBI" id="CHEBI:43176"/>
        <dbReference type="ChEBI" id="CHEBI:68546"/>
        <dbReference type="ChEBI" id="CHEBI:456216"/>
        <dbReference type="EC" id="2.7.11.23"/>
    </reaction>
</comment>